<feature type="compositionally biased region" description="Polar residues" evidence="1">
    <location>
        <begin position="15"/>
        <end position="24"/>
    </location>
</feature>
<accession>A0ABR4CKQ5</accession>
<proteinExistence type="predicted"/>
<feature type="compositionally biased region" description="Polar residues" evidence="1">
    <location>
        <begin position="38"/>
        <end position="54"/>
    </location>
</feature>
<sequence length="781" mass="86902">MPRQTRSSAKAAEGTASQAAVTTPNPKPKSKAGKRTALQPNSGNSQKRPRSSTFTKEKTISSEQVEPEPETDKDEPAPKRQTTTPKSKAVPSKKKKKGNWDVEGVYEIECTNRFQPIDASGFMLSLHYKRIADSSSDEHSHSVSSSGSGSVSMQLYASFKFGIMKGVMRLCPIKAITSPSTDPSLNPVSDSEAEAELDSDDEPEAHLLMLPEFEKACHLAEDEKTGPKSKEWLMRWRGRTGDNVAGGESRTQGQFVFRRETGKEGGVKFTFAILLEGSHLLFEGTKKVDATADEESEVDIEAEWRSFFRPEWEEGNIVRQQDKYNDWDPPPEIYSWDPPTGGVVKAKNKPGPNPGAYPKPKSSFIEAPPLYAWDVSGSWEITAAGNGECKLSTFKLCLFMENNPFHSKSGRQLWGRIKIGREIRGVLRLCPSMSEGNKDCSLAEFEEACSLSDGVWPGPTSEGGTLDWQFRWRGVATNRGITEPAGDDQNASMTFGRSADGTLSLRGTFMWGGEEIPIIGFRKGPGKPRSITDPTIARIWLAYEPPCYFGGRDCTFLSEMYDPVAEAKEEEWEKNEGSAMRPRYPPGGIPDYIEPLPAWAWDVTGEWAVDSPSLRTNLGIPAYANMSISIRLANSPHVGPQSRRLYAHFRFGDAMEGCMRFAPVAQTQLPSATPDTLADFEKNTHLGEGVWPGPLPQGIELWKMRFRALDHRTEEVDPRSEERQSQVLFGRGDDGRLCLKREMVIKETKLPFDAVRVVEEKYTNGNEATAQSAWQRYARKR</sequence>
<protein>
    <submittedName>
        <fullName evidence="2">Uncharacterized protein</fullName>
    </submittedName>
</protein>
<name>A0ABR4CKQ5_9HELO</name>
<evidence type="ECO:0000313" key="3">
    <source>
        <dbReference type="Proteomes" id="UP001595075"/>
    </source>
</evidence>
<feature type="region of interest" description="Disordered" evidence="1">
    <location>
        <begin position="179"/>
        <end position="199"/>
    </location>
</feature>
<evidence type="ECO:0000313" key="2">
    <source>
        <dbReference type="EMBL" id="KAL2070535.1"/>
    </source>
</evidence>
<gene>
    <name evidence="2" type="ORF">VTL71DRAFT_13561</name>
</gene>
<comment type="caution">
    <text evidence="2">The sequence shown here is derived from an EMBL/GenBank/DDBJ whole genome shotgun (WGS) entry which is preliminary data.</text>
</comment>
<feature type="compositionally biased region" description="Polar residues" evidence="1">
    <location>
        <begin position="179"/>
        <end position="188"/>
    </location>
</feature>
<feature type="region of interest" description="Disordered" evidence="1">
    <location>
        <begin position="1"/>
        <end position="98"/>
    </location>
</feature>
<reference evidence="2 3" key="1">
    <citation type="journal article" date="2024" name="Commun. Biol.">
        <title>Comparative genomic analysis of thermophilic fungi reveals convergent evolutionary adaptations and gene losses.</title>
        <authorList>
            <person name="Steindorff A.S."/>
            <person name="Aguilar-Pontes M.V."/>
            <person name="Robinson A.J."/>
            <person name="Andreopoulos B."/>
            <person name="LaButti K."/>
            <person name="Kuo A."/>
            <person name="Mondo S."/>
            <person name="Riley R."/>
            <person name="Otillar R."/>
            <person name="Haridas S."/>
            <person name="Lipzen A."/>
            <person name="Grimwood J."/>
            <person name="Schmutz J."/>
            <person name="Clum A."/>
            <person name="Reid I.D."/>
            <person name="Moisan M.C."/>
            <person name="Butler G."/>
            <person name="Nguyen T.T.M."/>
            <person name="Dewar K."/>
            <person name="Conant G."/>
            <person name="Drula E."/>
            <person name="Henrissat B."/>
            <person name="Hansel C."/>
            <person name="Singer S."/>
            <person name="Hutchinson M.I."/>
            <person name="de Vries R.P."/>
            <person name="Natvig D.O."/>
            <person name="Powell A.J."/>
            <person name="Tsang A."/>
            <person name="Grigoriev I.V."/>
        </authorList>
    </citation>
    <scope>NUCLEOTIDE SEQUENCE [LARGE SCALE GENOMIC DNA]</scope>
    <source>
        <strain evidence="2 3">CBS 494.80</strain>
    </source>
</reference>
<dbReference type="EMBL" id="JAZHXI010000006">
    <property type="protein sequence ID" value="KAL2070535.1"/>
    <property type="molecule type" value="Genomic_DNA"/>
</dbReference>
<dbReference type="Proteomes" id="UP001595075">
    <property type="component" value="Unassembled WGS sequence"/>
</dbReference>
<organism evidence="2 3">
    <name type="scientific">Oculimacula yallundae</name>
    <dbReference type="NCBI Taxonomy" id="86028"/>
    <lineage>
        <taxon>Eukaryota</taxon>
        <taxon>Fungi</taxon>
        <taxon>Dikarya</taxon>
        <taxon>Ascomycota</taxon>
        <taxon>Pezizomycotina</taxon>
        <taxon>Leotiomycetes</taxon>
        <taxon>Helotiales</taxon>
        <taxon>Ploettnerulaceae</taxon>
        <taxon>Oculimacula</taxon>
    </lineage>
</organism>
<keyword evidence="3" id="KW-1185">Reference proteome</keyword>
<evidence type="ECO:0000256" key="1">
    <source>
        <dbReference type="SAM" id="MobiDB-lite"/>
    </source>
</evidence>